<dbReference type="InterPro" id="IPR001647">
    <property type="entry name" value="HTH_TetR"/>
</dbReference>
<evidence type="ECO:0000313" key="5">
    <source>
        <dbReference type="Proteomes" id="UP000602198"/>
    </source>
</evidence>
<dbReference type="RefSeq" id="WP_201945055.1">
    <property type="nucleotide sequence ID" value="NZ_JAERRJ010000002.1"/>
</dbReference>
<dbReference type="Proteomes" id="UP000602198">
    <property type="component" value="Unassembled WGS sequence"/>
</dbReference>
<feature type="domain" description="HTH tetR-type" evidence="3">
    <location>
        <begin position="21"/>
        <end position="81"/>
    </location>
</feature>
<feature type="DNA-binding region" description="H-T-H motif" evidence="2">
    <location>
        <begin position="44"/>
        <end position="63"/>
    </location>
</feature>
<evidence type="ECO:0000256" key="1">
    <source>
        <dbReference type="ARBA" id="ARBA00023125"/>
    </source>
</evidence>
<dbReference type="Pfam" id="PF00440">
    <property type="entry name" value="TetR_N"/>
    <property type="match status" value="1"/>
</dbReference>
<dbReference type="PANTHER" id="PTHR30055">
    <property type="entry name" value="HTH-TYPE TRANSCRIPTIONAL REGULATOR RUTR"/>
    <property type="match status" value="1"/>
</dbReference>
<name>A0ABS1M201_9NOCA</name>
<evidence type="ECO:0000256" key="2">
    <source>
        <dbReference type="PROSITE-ProRule" id="PRU00335"/>
    </source>
</evidence>
<dbReference type="SUPFAM" id="SSF46689">
    <property type="entry name" value="Homeodomain-like"/>
    <property type="match status" value="1"/>
</dbReference>
<evidence type="ECO:0000259" key="3">
    <source>
        <dbReference type="PROSITE" id="PS50977"/>
    </source>
</evidence>
<dbReference type="InterPro" id="IPR050109">
    <property type="entry name" value="HTH-type_TetR-like_transc_reg"/>
</dbReference>
<dbReference type="PRINTS" id="PR00455">
    <property type="entry name" value="HTHTETR"/>
</dbReference>
<dbReference type="PANTHER" id="PTHR30055:SF226">
    <property type="entry name" value="HTH-TYPE TRANSCRIPTIONAL REGULATOR PKSA"/>
    <property type="match status" value="1"/>
</dbReference>
<gene>
    <name evidence="4" type="ORF">JK358_07500</name>
</gene>
<keyword evidence="1 2" id="KW-0238">DNA-binding</keyword>
<dbReference type="Gene3D" id="1.10.357.10">
    <property type="entry name" value="Tetracycline Repressor, domain 2"/>
    <property type="match status" value="1"/>
</dbReference>
<proteinExistence type="predicted"/>
<dbReference type="InterPro" id="IPR009057">
    <property type="entry name" value="Homeodomain-like_sf"/>
</dbReference>
<dbReference type="PROSITE" id="PS50977">
    <property type="entry name" value="HTH_TETR_2"/>
    <property type="match status" value="1"/>
</dbReference>
<protein>
    <submittedName>
        <fullName evidence="4">TetR/AcrR family transcriptional regulator</fullName>
    </submittedName>
</protein>
<organism evidence="4 5">
    <name type="scientific">Nocardia acididurans</name>
    <dbReference type="NCBI Taxonomy" id="2802282"/>
    <lineage>
        <taxon>Bacteria</taxon>
        <taxon>Bacillati</taxon>
        <taxon>Actinomycetota</taxon>
        <taxon>Actinomycetes</taxon>
        <taxon>Mycobacteriales</taxon>
        <taxon>Nocardiaceae</taxon>
        <taxon>Nocardia</taxon>
    </lineage>
</organism>
<dbReference type="EMBL" id="JAERRJ010000002">
    <property type="protein sequence ID" value="MBL1074239.1"/>
    <property type="molecule type" value="Genomic_DNA"/>
</dbReference>
<accession>A0ABS1M201</accession>
<comment type="caution">
    <text evidence="4">The sequence shown here is derived from an EMBL/GenBank/DDBJ whole genome shotgun (WGS) entry which is preliminary data.</text>
</comment>
<reference evidence="4 5" key="1">
    <citation type="submission" date="2021-01" db="EMBL/GenBank/DDBJ databases">
        <title>WGS of actinomycetes isolated from Thailand.</title>
        <authorList>
            <person name="Thawai C."/>
        </authorList>
    </citation>
    <scope>NUCLEOTIDE SEQUENCE [LARGE SCALE GENOMIC DNA]</scope>
    <source>
        <strain evidence="4 5">LPG 2</strain>
    </source>
</reference>
<keyword evidence="5" id="KW-1185">Reference proteome</keyword>
<sequence>MPRIVRSGAPKRRYAKRLSPVERREQLLDAALGIVAESGFTAVSIAAVAERSDVTRPVVYDLFGSRDDVLRELIDRETTRMHAAVARSVAAITAETTVVQAVSVGLGRFLAEVRAMPATWRLVYFPIDGVPPLLRERVGRARDELRTPMRRLFSDWLADRPADAAQVDPDVLVQLLQGVIQTLARLVLDDPERYDSERVLALIMPLLSDAPEAF</sequence>
<evidence type="ECO:0000313" key="4">
    <source>
        <dbReference type="EMBL" id="MBL1074239.1"/>
    </source>
</evidence>